<protein>
    <recommendedName>
        <fullName evidence="1">DUF4939 domain-containing protein</fullName>
    </recommendedName>
</protein>
<sequence>MALQVQTATLYAQTTLPIAAALASREPGIPIPNKFDGDHNNVCGFRNHCWVLFMLWPQSFSTDQTQVGLITRLLTKDALVWPSPLLKTFSPLLKQFKEFIQTMAIVFDDPNYCTTPNLNILKR</sequence>
<reference evidence="2" key="1">
    <citation type="submission" date="2025-08" db="UniProtKB">
        <authorList>
            <consortium name="Ensembl"/>
        </authorList>
    </citation>
    <scope>IDENTIFICATION</scope>
</reference>
<evidence type="ECO:0000313" key="2">
    <source>
        <dbReference type="Ensembl" id="ENSTMTP00000010177.1"/>
    </source>
</evidence>
<evidence type="ECO:0000313" key="3">
    <source>
        <dbReference type="Proteomes" id="UP000472274"/>
    </source>
</evidence>
<dbReference type="InParanoid" id="A0A674IR51"/>
<dbReference type="GeneTree" id="ENSGT01150000287182"/>
<proteinExistence type="predicted"/>
<dbReference type="Proteomes" id="UP000472274">
    <property type="component" value="Unplaced"/>
</dbReference>
<dbReference type="Pfam" id="PF16297">
    <property type="entry name" value="DUF4939"/>
    <property type="match status" value="1"/>
</dbReference>
<organism evidence="2 3">
    <name type="scientific">Terrapene triunguis</name>
    <name type="common">Three-toed box turtle</name>
    <dbReference type="NCBI Taxonomy" id="2587831"/>
    <lineage>
        <taxon>Eukaryota</taxon>
        <taxon>Metazoa</taxon>
        <taxon>Chordata</taxon>
        <taxon>Craniata</taxon>
        <taxon>Vertebrata</taxon>
        <taxon>Euteleostomi</taxon>
        <taxon>Archelosauria</taxon>
        <taxon>Testudinata</taxon>
        <taxon>Testudines</taxon>
        <taxon>Cryptodira</taxon>
        <taxon>Durocryptodira</taxon>
        <taxon>Testudinoidea</taxon>
        <taxon>Emydidae</taxon>
        <taxon>Terrapene</taxon>
    </lineage>
</organism>
<reference evidence="2" key="2">
    <citation type="submission" date="2025-09" db="UniProtKB">
        <authorList>
            <consortium name="Ensembl"/>
        </authorList>
    </citation>
    <scope>IDENTIFICATION</scope>
</reference>
<dbReference type="AlphaFoldDB" id="A0A674IR51"/>
<name>A0A674IR51_9SAUR</name>
<keyword evidence="3" id="KW-1185">Reference proteome</keyword>
<evidence type="ECO:0000259" key="1">
    <source>
        <dbReference type="Pfam" id="PF16297"/>
    </source>
</evidence>
<dbReference type="InterPro" id="IPR032549">
    <property type="entry name" value="DUF4939"/>
</dbReference>
<feature type="domain" description="DUF4939" evidence="1">
    <location>
        <begin position="27"/>
        <end position="107"/>
    </location>
</feature>
<dbReference type="Ensembl" id="ENSTMTT00000010523.1">
    <property type="protein sequence ID" value="ENSTMTP00000010177.1"/>
    <property type="gene ID" value="ENSTMTG00000007421.1"/>
</dbReference>
<accession>A0A674IR51</accession>